<dbReference type="InterPro" id="IPR016047">
    <property type="entry name" value="M23ase_b-sheet_dom"/>
</dbReference>
<feature type="domain" description="M23ase beta-sheet core" evidence="2">
    <location>
        <begin position="291"/>
        <end position="384"/>
    </location>
</feature>
<feature type="coiled-coil region" evidence="1">
    <location>
        <begin position="221"/>
        <end position="251"/>
    </location>
</feature>
<dbReference type="EMBL" id="AAVT01000001">
    <property type="protein sequence ID" value="EAW32979.1"/>
    <property type="molecule type" value="Genomic_DNA"/>
</dbReference>
<comment type="caution">
    <text evidence="3">The sequence shown here is derived from an EMBL/GenBank/DDBJ whole genome shotgun (WGS) entry which is preliminary data.</text>
</comment>
<dbReference type="PANTHER" id="PTHR21666">
    <property type="entry name" value="PEPTIDASE-RELATED"/>
    <property type="match status" value="1"/>
</dbReference>
<dbReference type="PANTHER" id="PTHR21666:SF270">
    <property type="entry name" value="MUREIN HYDROLASE ACTIVATOR ENVC"/>
    <property type="match status" value="1"/>
</dbReference>
<dbReference type="STRING" id="247633.GP2143_17026"/>
<dbReference type="SUPFAM" id="SSF51261">
    <property type="entry name" value="Duplicated hybrid motif"/>
    <property type="match status" value="1"/>
</dbReference>
<name>A0YA25_9GAMM</name>
<dbReference type="FunFam" id="2.70.70.10:FF:000003">
    <property type="entry name" value="Murein hydrolase activator EnvC"/>
    <property type="match status" value="1"/>
</dbReference>
<dbReference type="GO" id="GO:0004222">
    <property type="term" value="F:metalloendopeptidase activity"/>
    <property type="evidence" value="ECO:0007669"/>
    <property type="project" value="TreeGrafter"/>
</dbReference>
<dbReference type="Gene3D" id="6.10.250.3150">
    <property type="match status" value="1"/>
</dbReference>
<keyword evidence="1" id="KW-0175">Coiled coil</keyword>
<organism evidence="3 4">
    <name type="scientific">marine gamma proteobacterium HTCC2143</name>
    <dbReference type="NCBI Taxonomy" id="247633"/>
    <lineage>
        <taxon>Bacteria</taxon>
        <taxon>Pseudomonadati</taxon>
        <taxon>Pseudomonadota</taxon>
        <taxon>Gammaproteobacteria</taxon>
        <taxon>Cellvibrionales</taxon>
        <taxon>Spongiibacteraceae</taxon>
        <taxon>BD1-7 clade</taxon>
    </lineage>
</organism>
<protein>
    <recommendedName>
        <fullName evidence="2">M23ase beta-sheet core domain-containing protein</fullName>
    </recommendedName>
</protein>
<dbReference type="InterPro" id="IPR011055">
    <property type="entry name" value="Dup_hybrid_motif"/>
</dbReference>
<dbReference type="Gene3D" id="2.70.70.10">
    <property type="entry name" value="Glucose Permease (Domain IIA)"/>
    <property type="match status" value="1"/>
</dbReference>
<sequence>MNGSMAQCDLLIKLLLFAVVSSILGFSTIALADEETETRQQLQQISTEVKKLRILLGQFKTRRSELQNTLQKSEVDIGAIQRRVRSIQQQLHKEQAELSSLQKQRKQLKADKQKQQKYIKQQIIAAYQVGQQKKIKVLLNQEQPEKISRVLAYYDYFNQARSDQLNAYADIISTLDTIEPKILTKTHNLSRAKEVLSDEYEKLLSRKDQREKSLVKINSAILNNDQRLKKMNKDRAELEQLLAAVEQTIANINIPTDYKPFGSLKGQLPWPVSGKPSNRFGNRRNNTAMRWQGLAISASEGSRVEAIHYGRIVFADWLRGSGLLVIIDHGDGYMSLYAHNQSLLKEPGDWVHPGDIISTVGNSGGQQSANLYFEIRHNGKPTDPSRWCKRA</sequence>
<dbReference type="InterPro" id="IPR050570">
    <property type="entry name" value="Cell_wall_metabolism_enzyme"/>
</dbReference>
<keyword evidence="4" id="KW-1185">Reference proteome</keyword>
<accession>A0YA25</accession>
<gene>
    <name evidence="3" type="ORF">GP2143_17026</name>
</gene>
<dbReference type="AlphaFoldDB" id="A0YA25"/>
<evidence type="ECO:0000256" key="1">
    <source>
        <dbReference type="SAM" id="Coils"/>
    </source>
</evidence>
<evidence type="ECO:0000259" key="2">
    <source>
        <dbReference type="Pfam" id="PF01551"/>
    </source>
</evidence>
<proteinExistence type="predicted"/>
<dbReference type="Pfam" id="PF01551">
    <property type="entry name" value="Peptidase_M23"/>
    <property type="match status" value="1"/>
</dbReference>
<evidence type="ECO:0000313" key="3">
    <source>
        <dbReference type="EMBL" id="EAW32979.1"/>
    </source>
</evidence>
<dbReference type="CDD" id="cd12797">
    <property type="entry name" value="M23_peptidase"/>
    <property type="match status" value="1"/>
</dbReference>
<dbReference type="Proteomes" id="UP000004931">
    <property type="component" value="Unassembled WGS sequence"/>
</dbReference>
<dbReference type="eggNOG" id="COG4942">
    <property type="taxonomic scope" value="Bacteria"/>
</dbReference>
<reference evidence="3 4" key="1">
    <citation type="journal article" date="2010" name="J. Bacteriol.">
        <title>Genome sequence of the oligotrophic marine Gammaproteobacterium HTCC2143, isolated from the Oregon Coast.</title>
        <authorList>
            <person name="Oh H.M."/>
            <person name="Kang I."/>
            <person name="Ferriera S."/>
            <person name="Giovannoni S.J."/>
            <person name="Cho J.C."/>
        </authorList>
    </citation>
    <scope>NUCLEOTIDE SEQUENCE [LARGE SCALE GENOMIC DNA]</scope>
    <source>
        <strain evidence="3 4">HTCC2143</strain>
    </source>
</reference>
<feature type="coiled-coil region" evidence="1">
    <location>
        <begin position="63"/>
        <end position="121"/>
    </location>
</feature>
<evidence type="ECO:0000313" key="4">
    <source>
        <dbReference type="Proteomes" id="UP000004931"/>
    </source>
</evidence>